<dbReference type="Proteomes" id="UP001158576">
    <property type="component" value="Chromosome PAR"/>
</dbReference>
<evidence type="ECO:0000256" key="2">
    <source>
        <dbReference type="ARBA" id="ARBA00005851"/>
    </source>
</evidence>
<dbReference type="Gene3D" id="3.30.429.10">
    <property type="entry name" value="Macrophage Migration Inhibitory Factor"/>
    <property type="match status" value="1"/>
</dbReference>
<dbReference type="InterPro" id="IPR019829">
    <property type="entry name" value="Macrophage_inhib_fac_CS"/>
</dbReference>
<evidence type="ECO:0000256" key="3">
    <source>
        <dbReference type="ARBA" id="ARBA00022514"/>
    </source>
</evidence>
<keyword evidence="5" id="KW-0413">Isomerase</keyword>
<dbReference type="SUPFAM" id="SSF55331">
    <property type="entry name" value="Tautomerase/MIF"/>
    <property type="match status" value="1"/>
</dbReference>
<organism evidence="14 15">
    <name type="scientific">Oikopleura dioica</name>
    <name type="common">Tunicate</name>
    <dbReference type="NCBI Taxonomy" id="34765"/>
    <lineage>
        <taxon>Eukaryota</taxon>
        <taxon>Metazoa</taxon>
        <taxon>Chordata</taxon>
        <taxon>Tunicata</taxon>
        <taxon>Appendicularia</taxon>
        <taxon>Copelata</taxon>
        <taxon>Oikopleuridae</taxon>
        <taxon>Oikopleura</taxon>
    </lineage>
</organism>
<keyword evidence="3" id="KW-0202">Cytokine</keyword>
<name>A0ABN7S348_OIKDI</name>
<evidence type="ECO:0000256" key="1">
    <source>
        <dbReference type="ARBA" id="ARBA00004613"/>
    </source>
</evidence>
<evidence type="ECO:0000256" key="9">
    <source>
        <dbReference type="ARBA" id="ARBA00039086"/>
    </source>
</evidence>
<comment type="similarity">
    <text evidence="2">Belongs to the MIF family.</text>
</comment>
<dbReference type="PANTHER" id="PTHR11954">
    <property type="entry name" value="D-DOPACHROME DECARBOXYLASE"/>
    <property type="match status" value="1"/>
</dbReference>
<dbReference type="InterPro" id="IPR001398">
    <property type="entry name" value="Macrophage_inhib_fac"/>
</dbReference>
<comment type="catalytic activity">
    <reaction evidence="7">
        <text>L-dopachrome = 5,6-dihydroxyindole-2-carboxylate</text>
        <dbReference type="Rhea" id="RHEA:13041"/>
        <dbReference type="ChEBI" id="CHEBI:16875"/>
        <dbReference type="ChEBI" id="CHEBI:57509"/>
        <dbReference type="EC" id="5.3.3.12"/>
    </reaction>
</comment>
<evidence type="ECO:0000256" key="12">
    <source>
        <dbReference type="ARBA" id="ARBA00041912"/>
    </source>
</evidence>
<gene>
    <name evidence="14" type="ORF">OKIOD_LOCUS3915</name>
</gene>
<evidence type="ECO:0000256" key="7">
    <source>
        <dbReference type="ARBA" id="ARBA00036823"/>
    </source>
</evidence>
<dbReference type="PROSITE" id="PS01158">
    <property type="entry name" value="MIF"/>
    <property type="match status" value="1"/>
</dbReference>
<dbReference type="EMBL" id="OU015568">
    <property type="protein sequence ID" value="CAG5089810.1"/>
    <property type="molecule type" value="Genomic_DNA"/>
</dbReference>
<evidence type="ECO:0000256" key="11">
    <source>
        <dbReference type="ARBA" id="ARBA00041631"/>
    </source>
</evidence>
<comment type="catalytic activity">
    <reaction evidence="6">
        <text>3-phenylpyruvate = enol-phenylpyruvate</text>
        <dbReference type="Rhea" id="RHEA:17097"/>
        <dbReference type="ChEBI" id="CHEBI:16815"/>
        <dbReference type="ChEBI" id="CHEBI:18005"/>
        <dbReference type="EC" id="5.3.2.1"/>
    </reaction>
</comment>
<keyword evidence="15" id="KW-1185">Reference proteome</keyword>
<evidence type="ECO:0000256" key="6">
    <source>
        <dbReference type="ARBA" id="ARBA00036735"/>
    </source>
</evidence>
<evidence type="ECO:0000256" key="5">
    <source>
        <dbReference type="ARBA" id="ARBA00023235"/>
    </source>
</evidence>
<proteinExistence type="inferred from homology"/>
<dbReference type="EC" id="5.3.3.12" evidence="8"/>
<evidence type="ECO:0000256" key="8">
    <source>
        <dbReference type="ARBA" id="ARBA00038932"/>
    </source>
</evidence>
<protein>
    <recommendedName>
        <fullName evidence="10">Macrophage migration inhibitory factor</fullName>
        <ecNumber evidence="9">5.3.2.1</ecNumber>
        <ecNumber evidence="8">5.3.3.12</ecNumber>
    </recommendedName>
    <alternativeName>
        <fullName evidence="13">L-dopachrome isomerase</fullName>
    </alternativeName>
    <alternativeName>
        <fullName evidence="11">L-dopachrome tautomerase</fullName>
    </alternativeName>
    <alternativeName>
        <fullName evidence="12">Phenylpyruvate tautomerase</fullName>
    </alternativeName>
</protein>
<evidence type="ECO:0000313" key="14">
    <source>
        <dbReference type="EMBL" id="CAG5089810.1"/>
    </source>
</evidence>
<sequence>MPMCQVFTNVSADKVTDDVLTKLHEVFTEAIKKDKKWCVVHIVPDQKMVGHGRTTDPCALVNIMSIGNLGADENIRISGQIQGFLEEQLGVSKERNYIRFDDAPAKEVGWNGSTFGPILG</sequence>
<dbReference type="EC" id="5.3.2.1" evidence="9"/>
<comment type="subcellular location">
    <subcellularLocation>
        <location evidence="1">Secreted</location>
    </subcellularLocation>
</comment>
<evidence type="ECO:0000256" key="10">
    <source>
        <dbReference type="ARBA" id="ARBA00039619"/>
    </source>
</evidence>
<dbReference type="Pfam" id="PF01187">
    <property type="entry name" value="MIF"/>
    <property type="match status" value="1"/>
</dbReference>
<evidence type="ECO:0000256" key="13">
    <source>
        <dbReference type="ARBA" id="ARBA00042730"/>
    </source>
</evidence>
<keyword evidence="4" id="KW-0964">Secreted</keyword>
<accession>A0ABN7S348</accession>
<dbReference type="InterPro" id="IPR014347">
    <property type="entry name" value="Tautomerase/MIF_sf"/>
</dbReference>
<reference evidence="14 15" key="1">
    <citation type="submission" date="2021-04" db="EMBL/GenBank/DDBJ databases">
        <authorList>
            <person name="Bliznina A."/>
        </authorList>
    </citation>
    <scope>NUCLEOTIDE SEQUENCE [LARGE SCALE GENOMIC DNA]</scope>
</reference>
<evidence type="ECO:0000256" key="4">
    <source>
        <dbReference type="ARBA" id="ARBA00022525"/>
    </source>
</evidence>
<dbReference type="PANTHER" id="PTHR11954:SF6">
    <property type="entry name" value="MACROPHAGE MIGRATION INHIBITORY FACTOR"/>
    <property type="match status" value="1"/>
</dbReference>
<evidence type="ECO:0000313" key="15">
    <source>
        <dbReference type="Proteomes" id="UP001158576"/>
    </source>
</evidence>